<proteinExistence type="predicted"/>
<dbReference type="CDD" id="cd07721">
    <property type="entry name" value="yflN-like_MBL-fold"/>
    <property type="match status" value="1"/>
</dbReference>
<protein>
    <submittedName>
        <fullName evidence="5">MBL fold metallo-hydrolase</fullName>
    </submittedName>
</protein>
<organism evidence="5 6">
    <name type="scientific">Paenibacillus terricola</name>
    <dbReference type="NCBI Taxonomy" id="2763503"/>
    <lineage>
        <taxon>Bacteria</taxon>
        <taxon>Bacillati</taxon>
        <taxon>Bacillota</taxon>
        <taxon>Bacilli</taxon>
        <taxon>Bacillales</taxon>
        <taxon>Paenibacillaceae</taxon>
        <taxon>Paenibacillus</taxon>
    </lineage>
</organism>
<name>A0ABR8MXB2_9BACL</name>
<evidence type="ECO:0000313" key="6">
    <source>
        <dbReference type="Proteomes" id="UP000609346"/>
    </source>
</evidence>
<dbReference type="Gene3D" id="3.60.15.10">
    <property type="entry name" value="Ribonuclease Z/Hydroxyacylglutathione hydrolase-like"/>
    <property type="match status" value="1"/>
</dbReference>
<dbReference type="EMBL" id="JACXZA010000004">
    <property type="protein sequence ID" value="MBD3920577.1"/>
    <property type="molecule type" value="Genomic_DNA"/>
</dbReference>
<comment type="catalytic activity">
    <reaction evidence="3">
        <text>3',5'-cyclic UMP + H2O = UMP + H(+)</text>
        <dbReference type="Rhea" id="RHEA:70575"/>
        <dbReference type="ChEBI" id="CHEBI:15377"/>
        <dbReference type="ChEBI" id="CHEBI:15378"/>
        <dbReference type="ChEBI" id="CHEBI:57865"/>
        <dbReference type="ChEBI" id="CHEBI:184387"/>
    </reaction>
    <physiologicalReaction direction="left-to-right" evidence="3">
        <dbReference type="Rhea" id="RHEA:70576"/>
    </physiologicalReaction>
</comment>
<gene>
    <name evidence="5" type="ORF">H8B09_17570</name>
</gene>
<dbReference type="RefSeq" id="WP_191204868.1">
    <property type="nucleotide sequence ID" value="NZ_JACXZA010000004.1"/>
</dbReference>
<comment type="caution">
    <text evidence="5">The sequence shown here is derived from an EMBL/GenBank/DDBJ whole genome shotgun (WGS) entry which is preliminary data.</text>
</comment>
<dbReference type="SMART" id="SM00849">
    <property type="entry name" value="Lactamase_B"/>
    <property type="match status" value="1"/>
</dbReference>
<reference evidence="5 6" key="1">
    <citation type="submission" date="2020-09" db="EMBL/GenBank/DDBJ databases">
        <title>Paenibacillus sp. strain PR3 16S rRNA gene Genome sequencing and assembly.</title>
        <authorList>
            <person name="Kim J."/>
        </authorList>
    </citation>
    <scope>NUCLEOTIDE SEQUENCE [LARGE SCALE GENOMIC DNA]</scope>
    <source>
        <strain evidence="5 6">PR3</strain>
    </source>
</reference>
<comment type="function">
    <text evidence="2">Counteracts the endogenous Pycsar antiviral defense system. Phosphodiesterase that enables metal-dependent hydrolysis of host cyclic nucleotide Pycsar defense signals such as cCMP and cUMP.</text>
</comment>
<feature type="domain" description="Metallo-beta-lactamase" evidence="4">
    <location>
        <begin position="18"/>
        <end position="223"/>
    </location>
</feature>
<evidence type="ECO:0000256" key="3">
    <source>
        <dbReference type="ARBA" id="ARBA00048505"/>
    </source>
</evidence>
<dbReference type="InterPro" id="IPR036866">
    <property type="entry name" value="RibonucZ/Hydroxyglut_hydro"/>
</dbReference>
<dbReference type="Proteomes" id="UP000609346">
    <property type="component" value="Unassembled WGS sequence"/>
</dbReference>
<keyword evidence="6" id="KW-1185">Reference proteome</keyword>
<comment type="catalytic activity">
    <reaction evidence="1">
        <text>3',5'-cyclic CMP + H2O = CMP + H(+)</text>
        <dbReference type="Rhea" id="RHEA:72675"/>
        <dbReference type="ChEBI" id="CHEBI:15377"/>
        <dbReference type="ChEBI" id="CHEBI:15378"/>
        <dbReference type="ChEBI" id="CHEBI:58003"/>
        <dbReference type="ChEBI" id="CHEBI:60377"/>
    </reaction>
    <physiologicalReaction direction="left-to-right" evidence="1">
        <dbReference type="Rhea" id="RHEA:72676"/>
    </physiologicalReaction>
</comment>
<sequence length="244" mass="26060">MRIAQGIEMLELKAGPMQINPTVVYDADGYWVIDTGLPGSRGPIEALITEAGLDVSKLQGIILTHQDIDHIGGLPQWLDAPAGREIPVYAHEEDRAPINGTAPMIKVSPERRASLLESMPYPVRQAFLNVFSGEHANVTNVLSNGETLSFGGGLTVIHTPGHTPGHISFYHAPSKTLIAGDALTAADGVLNGPNPPFTPDYPKALRSLNKLASFEIDNVICYHGGLVSGKEVQQRIAEIASSEA</sequence>
<accession>A0ABR8MXB2</accession>
<evidence type="ECO:0000259" key="4">
    <source>
        <dbReference type="SMART" id="SM00849"/>
    </source>
</evidence>
<evidence type="ECO:0000256" key="2">
    <source>
        <dbReference type="ARBA" id="ARBA00034301"/>
    </source>
</evidence>
<evidence type="ECO:0000256" key="1">
    <source>
        <dbReference type="ARBA" id="ARBA00034221"/>
    </source>
</evidence>
<dbReference type="PANTHER" id="PTHR42951:SF15">
    <property type="entry name" value="METALLO-BETA-LACTAMASE SUPERFAMILY PROTEIN"/>
    <property type="match status" value="1"/>
</dbReference>
<dbReference type="SUPFAM" id="SSF56281">
    <property type="entry name" value="Metallo-hydrolase/oxidoreductase"/>
    <property type="match status" value="1"/>
</dbReference>
<dbReference type="InterPro" id="IPR050855">
    <property type="entry name" value="NDM-1-like"/>
</dbReference>
<dbReference type="Pfam" id="PF00753">
    <property type="entry name" value="Lactamase_B"/>
    <property type="match status" value="1"/>
</dbReference>
<evidence type="ECO:0000313" key="5">
    <source>
        <dbReference type="EMBL" id="MBD3920577.1"/>
    </source>
</evidence>
<dbReference type="InterPro" id="IPR001279">
    <property type="entry name" value="Metallo-B-lactamas"/>
</dbReference>
<dbReference type="PANTHER" id="PTHR42951">
    <property type="entry name" value="METALLO-BETA-LACTAMASE DOMAIN-CONTAINING"/>
    <property type="match status" value="1"/>
</dbReference>